<dbReference type="InterPro" id="IPR047907">
    <property type="entry name" value="CD1375-like"/>
</dbReference>
<reference evidence="1 2" key="1">
    <citation type="submission" date="2016-10" db="EMBL/GenBank/DDBJ databases">
        <authorList>
            <person name="de Groot N.N."/>
        </authorList>
    </citation>
    <scope>NUCLEOTIDE SEQUENCE [LARGE SCALE GENOMIC DNA]</scope>
    <source>
        <strain evidence="1 2">L 420-91</strain>
    </source>
</reference>
<sequence>MIKPYILRAYVYLVKVGRMDIETLPQEEYREPVAQYLIDEEMKNQA</sequence>
<dbReference type="AlphaFoldDB" id="A0A1G8F6A1"/>
<name>A0A1G8F6A1_ANETH</name>
<dbReference type="RefSeq" id="WP_175493679.1">
    <property type="nucleotide sequence ID" value="NZ_FNDE01000057.1"/>
</dbReference>
<evidence type="ECO:0000313" key="2">
    <source>
        <dbReference type="Proteomes" id="UP000198956"/>
    </source>
</evidence>
<gene>
    <name evidence="1" type="ORF">SAMN04489735_10574</name>
</gene>
<proteinExistence type="predicted"/>
<dbReference type="NCBIfam" id="NF040910">
    <property type="entry name" value="CD1375_fam"/>
    <property type="match status" value="1"/>
</dbReference>
<protein>
    <submittedName>
        <fullName evidence="1">Uncharacterized protein</fullName>
    </submittedName>
</protein>
<evidence type="ECO:0000313" key="1">
    <source>
        <dbReference type="EMBL" id="SDH77529.1"/>
    </source>
</evidence>
<dbReference type="EMBL" id="FNDE01000057">
    <property type="protein sequence ID" value="SDH77529.1"/>
    <property type="molecule type" value="Genomic_DNA"/>
</dbReference>
<organism evidence="1 2">
    <name type="scientific">Aneurinibacillus thermoaerophilus</name>
    <dbReference type="NCBI Taxonomy" id="143495"/>
    <lineage>
        <taxon>Bacteria</taxon>
        <taxon>Bacillati</taxon>
        <taxon>Bacillota</taxon>
        <taxon>Bacilli</taxon>
        <taxon>Bacillales</taxon>
        <taxon>Paenibacillaceae</taxon>
        <taxon>Aneurinibacillus group</taxon>
        <taxon>Aneurinibacillus</taxon>
    </lineage>
</organism>
<dbReference type="Proteomes" id="UP000198956">
    <property type="component" value="Unassembled WGS sequence"/>
</dbReference>
<accession>A0A1G8F6A1</accession>